<dbReference type="Proteomes" id="UP000499080">
    <property type="component" value="Unassembled WGS sequence"/>
</dbReference>
<dbReference type="OrthoDB" id="6422574at2759"/>
<gene>
    <name evidence="1" type="ORF">AVEN_236588_1</name>
</gene>
<accession>A0A4Y2J208</accession>
<reference evidence="1 2" key="1">
    <citation type="journal article" date="2019" name="Sci. Rep.">
        <title>Orb-weaving spider Araneus ventricosus genome elucidates the spidroin gene catalogue.</title>
        <authorList>
            <person name="Kono N."/>
            <person name="Nakamura H."/>
            <person name="Ohtoshi R."/>
            <person name="Moran D.A.P."/>
            <person name="Shinohara A."/>
            <person name="Yoshida Y."/>
            <person name="Fujiwara M."/>
            <person name="Mori M."/>
            <person name="Tomita M."/>
            <person name="Arakawa K."/>
        </authorList>
    </citation>
    <scope>NUCLEOTIDE SEQUENCE [LARGE SCALE GENOMIC DNA]</scope>
</reference>
<dbReference type="EMBL" id="BGPR01003120">
    <property type="protein sequence ID" value="GBM83934.1"/>
    <property type="molecule type" value="Genomic_DNA"/>
</dbReference>
<evidence type="ECO:0008006" key="3">
    <source>
        <dbReference type="Google" id="ProtNLM"/>
    </source>
</evidence>
<dbReference type="Gene3D" id="1.10.10.60">
    <property type="entry name" value="Homeodomain-like"/>
    <property type="match status" value="1"/>
</dbReference>
<name>A0A4Y2J208_ARAVE</name>
<evidence type="ECO:0000313" key="2">
    <source>
        <dbReference type="Proteomes" id="UP000499080"/>
    </source>
</evidence>
<protein>
    <recommendedName>
        <fullName evidence="3">HTH CENPB-type domain-containing protein</fullName>
    </recommendedName>
</protein>
<comment type="caution">
    <text evidence="1">The sequence shown here is derived from an EMBL/GenBank/DDBJ whole genome shotgun (WGS) entry which is preliminary data.</text>
</comment>
<proteinExistence type="predicted"/>
<organism evidence="1 2">
    <name type="scientific">Araneus ventricosus</name>
    <name type="common">Orbweaver spider</name>
    <name type="synonym">Epeira ventricosa</name>
    <dbReference type="NCBI Taxonomy" id="182803"/>
    <lineage>
        <taxon>Eukaryota</taxon>
        <taxon>Metazoa</taxon>
        <taxon>Ecdysozoa</taxon>
        <taxon>Arthropoda</taxon>
        <taxon>Chelicerata</taxon>
        <taxon>Arachnida</taxon>
        <taxon>Araneae</taxon>
        <taxon>Araneomorphae</taxon>
        <taxon>Entelegynae</taxon>
        <taxon>Araneoidea</taxon>
        <taxon>Araneidae</taxon>
        <taxon>Araneus</taxon>
    </lineage>
</organism>
<dbReference type="AlphaFoldDB" id="A0A4Y2J208"/>
<keyword evidence="2" id="KW-1185">Reference proteome</keyword>
<sequence length="81" mass="9024">MKKLLMVWVTEKQLKGDTLTQGIICEKARAIYGDLLNQTPCTSTDEASETRVTPGEAYFTTLEKGPAFTPLSGMVRQQVRM</sequence>
<evidence type="ECO:0000313" key="1">
    <source>
        <dbReference type="EMBL" id="GBM83934.1"/>
    </source>
</evidence>